<dbReference type="Gene3D" id="1.10.3120.10">
    <property type="entry name" value="Trigger factor, C-terminal domain"/>
    <property type="match status" value="1"/>
</dbReference>
<sequence>MELKAEVTKVNDTRVKVSAEVDAESVSKELAAQYKKYANKYKFPGFRAGKAPRPVINNAVGKETVYLDATEEVLNDAYHLLIEQESLRPVGEPNFEGKENEMFVEDKTPFKFEFELEVSPVIELSSYEPVEGFIPPTEATEEDIKSQIDMYKGYAGLEDDEEVTEEVVVEKMGFESMEKLREAISGLVENEKKAALPRLKEDVVSLKLRDRVEVEPTEEMVAFVNNALLNEMFQNLQQYGLTFDQYLASRKMSSDEFYEDVKKQAIDEAKTRMALDAWVRHFDLATTDEDLAEEFAKAGVKDVEATKKKWAEDGRLWRLREAIERSKAVENAVESAVFTVDADKAAHQFDDDNAKAEADKAEEKEEPAKAEEAESTEE</sequence>
<keyword evidence="9" id="KW-0413">Isomerase</keyword>
<dbReference type="SUPFAM" id="SSF109998">
    <property type="entry name" value="Triger factor/SurA peptide-binding domain-like"/>
    <property type="match status" value="1"/>
</dbReference>
<evidence type="ECO:0000256" key="12">
    <source>
        <dbReference type="SAM" id="MobiDB-lite"/>
    </source>
</evidence>
<dbReference type="PANTHER" id="PTHR30560">
    <property type="entry name" value="TRIGGER FACTOR CHAPERONE AND PEPTIDYL-PROLYL CIS/TRANS ISOMERASE"/>
    <property type="match status" value="1"/>
</dbReference>
<evidence type="ECO:0000256" key="4">
    <source>
        <dbReference type="ARBA" id="ARBA00013194"/>
    </source>
</evidence>
<dbReference type="GO" id="GO:0044183">
    <property type="term" value="F:protein folding chaperone"/>
    <property type="evidence" value="ECO:0007669"/>
    <property type="project" value="TreeGrafter"/>
</dbReference>
<comment type="similarity">
    <text evidence="3">Belongs to the FKBP-type PPIase family. Tig subfamily.</text>
</comment>
<keyword evidence="10" id="KW-0131">Cell cycle</keyword>
<comment type="subcellular location">
    <subcellularLocation>
        <location evidence="2">Cytoplasm</location>
    </subcellularLocation>
</comment>
<feature type="region of interest" description="Disordered" evidence="12">
    <location>
        <begin position="348"/>
        <end position="378"/>
    </location>
</feature>
<keyword evidence="8" id="KW-0143">Chaperone</keyword>
<reference evidence="15" key="1">
    <citation type="submission" date="2023-07" db="EMBL/GenBank/DDBJ databases">
        <title>Between Cages and Wild: Unraveling the Impact of Captivity on Animal Microbiomes and Antimicrobial Resistance.</title>
        <authorList>
            <person name="Schmartz G.P."/>
            <person name="Rehner J."/>
            <person name="Schuff M.J."/>
            <person name="Becker S.L."/>
            <person name="Kravczyk M."/>
            <person name="Gurevich A."/>
            <person name="Francke R."/>
            <person name="Mueller R."/>
            <person name="Keller V."/>
            <person name="Keller A."/>
        </authorList>
    </citation>
    <scope>NUCLEOTIDE SEQUENCE</scope>
    <source>
        <strain evidence="15">S12M_St_49</strain>
    </source>
</reference>
<evidence type="ECO:0000256" key="6">
    <source>
        <dbReference type="ARBA" id="ARBA00022618"/>
    </source>
</evidence>
<evidence type="ECO:0000259" key="13">
    <source>
        <dbReference type="Pfam" id="PF05697"/>
    </source>
</evidence>
<dbReference type="EC" id="5.2.1.8" evidence="4"/>
<evidence type="ECO:0000256" key="3">
    <source>
        <dbReference type="ARBA" id="ARBA00005464"/>
    </source>
</evidence>
<accession>A0AA43RGZ6</accession>
<protein>
    <recommendedName>
        <fullName evidence="5">Trigger factor</fullName>
        <ecNumber evidence="4">5.2.1.8</ecNumber>
    </recommendedName>
    <alternativeName>
        <fullName evidence="11">PPIase</fullName>
    </alternativeName>
</protein>
<dbReference type="Proteomes" id="UP001168575">
    <property type="component" value="Unassembled WGS sequence"/>
</dbReference>
<dbReference type="GO" id="GO:0051301">
    <property type="term" value="P:cell division"/>
    <property type="evidence" value="ECO:0007669"/>
    <property type="project" value="UniProtKB-KW"/>
</dbReference>
<evidence type="ECO:0000313" key="15">
    <source>
        <dbReference type="EMBL" id="MDO4841324.1"/>
    </source>
</evidence>
<keyword evidence="7" id="KW-0697">Rotamase</keyword>
<name>A0AA43RGZ6_9ACTN</name>
<dbReference type="GO" id="GO:0015031">
    <property type="term" value="P:protein transport"/>
    <property type="evidence" value="ECO:0007669"/>
    <property type="project" value="InterPro"/>
</dbReference>
<dbReference type="InterPro" id="IPR008881">
    <property type="entry name" value="Trigger_fac_ribosome-bd_bac"/>
</dbReference>
<dbReference type="EMBL" id="JAUMVS010000011">
    <property type="protein sequence ID" value="MDO4841324.1"/>
    <property type="molecule type" value="Genomic_DNA"/>
</dbReference>
<keyword evidence="16" id="KW-1185">Reference proteome</keyword>
<dbReference type="InterPro" id="IPR027304">
    <property type="entry name" value="Trigger_fact/SurA_dom_sf"/>
</dbReference>
<comment type="caution">
    <text evidence="15">The sequence shown here is derived from an EMBL/GenBank/DDBJ whole genome shotgun (WGS) entry which is preliminary data.</text>
</comment>
<evidence type="ECO:0000256" key="11">
    <source>
        <dbReference type="ARBA" id="ARBA00029986"/>
    </source>
</evidence>
<proteinExistence type="inferred from homology"/>
<dbReference type="AlphaFoldDB" id="A0AA43RGZ6"/>
<comment type="catalytic activity">
    <reaction evidence="1">
        <text>[protein]-peptidylproline (omega=180) = [protein]-peptidylproline (omega=0)</text>
        <dbReference type="Rhea" id="RHEA:16237"/>
        <dbReference type="Rhea" id="RHEA-COMP:10747"/>
        <dbReference type="Rhea" id="RHEA-COMP:10748"/>
        <dbReference type="ChEBI" id="CHEBI:83833"/>
        <dbReference type="ChEBI" id="CHEBI:83834"/>
        <dbReference type="EC" id="5.2.1.8"/>
    </reaction>
</comment>
<evidence type="ECO:0000256" key="5">
    <source>
        <dbReference type="ARBA" id="ARBA00016902"/>
    </source>
</evidence>
<dbReference type="SUPFAM" id="SSF102735">
    <property type="entry name" value="Trigger factor ribosome-binding domain"/>
    <property type="match status" value="1"/>
</dbReference>
<feature type="domain" description="Trigger factor ribosome-binding bacterial" evidence="13">
    <location>
        <begin position="4"/>
        <end position="150"/>
    </location>
</feature>
<dbReference type="GO" id="GO:0005737">
    <property type="term" value="C:cytoplasm"/>
    <property type="evidence" value="ECO:0007669"/>
    <property type="project" value="UniProtKB-SubCell"/>
</dbReference>
<dbReference type="GO" id="GO:0003755">
    <property type="term" value="F:peptidyl-prolyl cis-trans isomerase activity"/>
    <property type="evidence" value="ECO:0007669"/>
    <property type="project" value="UniProtKB-KW"/>
</dbReference>
<organism evidence="15 16">
    <name type="scientific">Phoenicibacter congonensis</name>
    <dbReference type="NCBI Taxonomy" id="1944646"/>
    <lineage>
        <taxon>Bacteria</taxon>
        <taxon>Bacillati</taxon>
        <taxon>Actinomycetota</taxon>
        <taxon>Coriobacteriia</taxon>
        <taxon>Eggerthellales</taxon>
        <taxon>Eggerthellaceae</taxon>
        <taxon>Phoenicibacter</taxon>
    </lineage>
</organism>
<evidence type="ECO:0000256" key="1">
    <source>
        <dbReference type="ARBA" id="ARBA00000971"/>
    </source>
</evidence>
<dbReference type="PANTHER" id="PTHR30560:SF3">
    <property type="entry name" value="TRIGGER FACTOR-LIKE PROTEIN TIG, CHLOROPLASTIC"/>
    <property type="match status" value="1"/>
</dbReference>
<dbReference type="GO" id="GO:0043335">
    <property type="term" value="P:protein unfolding"/>
    <property type="evidence" value="ECO:0007669"/>
    <property type="project" value="TreeGrafter"/>
</dbReference>
<dbReference type="InterPro" id="IPR008880">
    <property type="entry name" value="Trigger_fac_C"/>
</dbReference>
<evidence type="ECO:0000256" key="7">
    <source>
        <dbReference type="ARBA" id="ARBA00023110"/>
    </source>
</evidence>
<dbReference type="GO" id="GO:0051083">
    <property type="term" value="P:'de novo' cotranslational protein folding"/>
    <property type="evidence" value="ECO:0007669"/>
    <property type="project" value="TreeGrafter"/>
</dbReference>
<evidence type="ECO:0000313" key="16">
    <source>
        <dbReference type="Proteomes" id="UP001168575"/>
    </source>
</evidence>
<keyword evidence="6" id="KW-0132">Cell division</keyword>
<dbReference type="InterPro" id="IPR005215">
    <property type="entry name" value="Trig_fac"/>
</dbReference>
<evidence type="ECO:0000256" key="9">
    <source>
        <dbReference type="ARBA" id="ARBA00023235"/>
    </source>
</evidence>
<feature type="compositionally biased region" description="Basic and acidic residues" evidence="12">
    <location>
        <begin position="348"/>
        <end position="372"/>
    </location>
</feature>
<dbReference type="InterPro" id="IPR037041">
    <property type="entry name" value="Trigger_fac_C_sf"/>
</dbReference>
<evidence type="ECO:0000256" key="2">
    <source>
        <dbReference type="ARBA" id="ARBA00004496"/>
    </source>
</evidence>
<evidence type="ECO:0000256" key="10">
    <source>
        <dbReference type="ARBA" id="ARBA00023306"/>
    </source>
</evidence>
<feature type="domain" description="Trigger factor C-terminal" evidence="14">
    <location>
        <begin position="176"/>
        <end position="333"/>
    </location>
</feature>
<dbReference type="InterPro" id="IPR036611">
    <property type="entry name" value="Trigger_fac_ribosome-bd_sf"/>
</dbReference>
<dbReference type="Pfam" id="PF05698">
    <property type="entry name" value="Trigger_C"/>
    <property type="match status" value="1"/>
</dbReference>
<gene>
    <name evidence="15" type="ORF">Q3982_01430</name>
</gene>
<dbReference type="Pfam" id="PF05697">
    <property type="entry name" value="Trigger_N"/>
    <property type="match status" value="1"/>
</dbReference>
<dbReference type="Gene3D" id="3.30.70.1050">
    <property type="entry name" value="Trigger factor ribosome-binding domain"/>
    <property type="match status" value="1"/>
</dbReference>
<dbReference type="GO" id="GO:0043022">
    <property type="term" value="F:ribosome binding"/>
    <property type="evidence" value="ECO:0007669"/>
    <property type="project" value="TreeGrafter"/>
</dbReference>
<evidence type="ECO:0000256" key="8">
    <source>
        <dbReference type="ARBA" id="ARBA00023186"/>
    </source>
</evidence>
<evidence type="ECO:0000259" key="14">
    <source>
        <dbReference type="Pfam" id="PF05698"/>
    </source>
</evidence>